<evidence type="ECO:0000313" key="3">
    <source>
        <dbReference type="EMBL" id="PWC06451.1"/>
    </source>
</evidence>
<reference evidence="4" key="1">
    <citation type="submission" date="2018-04" db="EMBL/GenBank/DDBJ databases">
        <authorList>
            <person name="Liu S."/>
            <person name="Wang Z."/>
            <person name="Li J."/>
        </authorList>
    </citation>
    <scope>NUCLEOTIDE SEQUENCE [LARGE SCALE GENOMIC DNA]</scope>
    <source>
        <strain evidence="4">622</strain>
    </source>
</reference>
<feature type="region of interest" description="Disordered" evidence="1">
    <location>
        <begin position="1"/>
        <end position="115"/>
    </location>
</feature>
<protein>
    <recommendedName>
        <fullName evidence="5">DUF4190 domain-containing protein</fullName>
    </recommendedName>
</protein>
<organism evidence="3 4">
    <name type="scientific">Mycetocola zhujimingii</name>
    <dbReference type="NCBI Taxonomy" id="2079792"/>
    <lineage>
        <taxon>Bacteria</taxon>
        <taxon>Bacillati</taxon>
        <taxon>Actinomycetota</taxon>
        <taxon>Actinomycetes</taxon>
        <taxon>Micrococcales</taxon>
        <taxon>Microbacteriaceae</taxon>
        <taxon>Mycetocola</taxon>
    </lineage>
</organism>
<dbReference type="AlphaFoldDB" id="A0A2U1TC31"/>
<dbReference type="RefSeq" id="WP_146188145.1">
    <property type="nucleotide sequence ID" value="NZ_QEFB01000013.1"/>
</dbReference>
<evidence type="ECO:0008006" key="5">
    <source>
        <dbReference type="Google" id="ProtNLM"/>
    </source>
</evidence>
<gene>
    <name evidence="3" type="ORF">DF223_12735</name>
</gene>
<keyword evidence="2" id="KW-0812">Transmembrane</keyword>
<sequence>MTSLPPSSNGPADSGPPSPYRAADSVPTDPTAPVRSAVPEDPAGYRPYAGASSNQPAQQPVYPSSPQLPPYPQTFQPQQPQFNQAPQQQQPHNQAHYSYPQQQPNPHGPAQPAAYTSNGPGLTSFIIGIAAMLIAILPGMTFGATLPGVIGIVFGIIGLVLPGRPRRQALWGLVLSGTSIILGIILAFVYTFGSVFTYYGSPF</sequence>
<evidence type="ECO:0000256" key="2">
    <source>
        <dbReference type="SAM" id="Phobius"/>
    </source>
</evidence>
<evidence type="ECO:0000313" key="4">
    <source>
        <dbReference type="Proteomes" id="UP000244962"/>
    </source>
</evidence>
<dbReference type="EMBL" id="QEFB01000013">
    <property type="protein sequence ID" value="PWC06451.1"/>
    <property type="molecule type" value="Genomic_DNA"/>
</dbReference>
<keyword evidence="2" id="KW-1133">Transmembrane helix</keyword>
<evidence type="ECO:0000256" key="1">
    <source>
        <dbReference type="SAM" id="MobiDB-lite"/>
    </source>
</evidence>
<feature type="transmembrane region" description="Helical" evidence="2">
    <location>
        <begin position="173"/>
        <end position="199"/>
    </location>
</feature>
<feature type="compositionally biased region" description="Low complexity" evidence="1">
    <location>
        <begin position="73"/>
        <end position="97"/>
    </location>
</feature>
<dbReference type="Proteomes" id="UP000244962">
    <property type="component" value="Unassembled WGS sequence"/>
</dbReference>
<keyword evidence="4" id="KW-1185">Reference proteome</keyword>
<keyword evidence="2" id="KW-0472">Membrane</keyword>
<proteinExistence type="predicted"/>
<feature type="transmembrane region" description="Helical" evidence="2">
    <location>
        <begin position="144"/>
        <end position="161"/>
    </location>
</feature>
<accession>A0A2U1TC31</accession>
<comment type="caution">
    <text evidence="3">The sequence shown here is derived from an EMBL/GenBank/DDBJ whole genome shotgun (WGS) entry which is preliminary data.</text>
</comment>
<name>A0A2U1TC31_9MICO</name>
<feature type="transmembrane region" description="Helical" evidence="2">
    <location>
        <begin position="121"/>
        <end position="138"/>
    </location>
</feature>
<feature type="compositionally biased region" description="Polar residues" evidence="1">
    <location>
        <begin position="1"/>
        <end position="11"/>
    </location>
</feature>